<accession>A0A7W9PMH4</accession>
<dbReference type="EMBL" id="JACHIT010000002">
    <property type="protein sequence ID" value="MBB5918802.1"/>
    <property type="molecule type" value="Genomic_DNA"/>
</dbReference>
<dbReference type="RefSeq" id="WP_040747029.1">
    <property type="nucleotide sequence ID" value="NZ_JACHIT010000002.1"/>
</dbReference>
<dbReference type="AlphaFoldDB" id="A0A7W9PMH4"/>
<organism evidence="1 2">
    <name type="scientific">Nocardia transvalensis</name>
    <dbReference type="NCBI Taxonomy" id="37333"/>
    <lineage>
        <taxon>Bacteria</taxon>
        <taxon>Bacillati</taxon>
        <taxon>Actinomycetota</taxon>
        <taxon>Actinomycetes</taxon>
        <taxon>Mycobacteriales</taxon>
        <taxon>Nocardiaceae</taxon>
        <taxon>Nocardia</taxon>
    </lineage>
</organism>
<reference evidence="1 2" key="1">
    <citation type="submission" date="2020-08" db="EMBL/GenBank/DDBJ databases">
        <title>Sequencing the genomes of 1000 actinobacteria strains.</title>
        <authorList>
            <person name="Klenk H.-P."/>
        </authorList>
    </citation>
    <scope>NUCLEOTIDE SEQUENCE [LARGE SCALE GENOMIC DNA]</scope>
    <source>
        <strain evidence="1 2">DSM 43582</strain>
    </source>
</reference>
<evidence type="ECO:0000313" key="1">
    <source>
        <dbReference type="EMBL" id="MBB5918802.1"/>
    </source>
</evidence>
<gene>
    <name evidence="1" type="ORF">BJY24_007714</name>
</gene>
<protein>
    <submittedName>
        <fullName evidence="1">Uncharacterized protein YdeI (YjbR/CyaY-like superfamily)</fullName>
    </submittedName>
</protein>
<proteinExistence type="predicted"/>
<dbReference type="Pfam" id="PF13376">
    <property type="entry name" value="OmdA"/>
    <property type="match status" value="1"/>
</dbReference>
<sequence>MDALDGVEIIAFPDAEAFTTWLAGHHTRREGVWIKVAKKNSGIASITSDEMVDVGLCFGWISGQRRSLDDRHYLQRYLPRRPRSLWSQVNVDKVAMLTAAGRMREPGLAEVRRAQEDGRWAAAYESQQTATPPPDLARALRSDPQAEAAFASLGRTERYRLILPLLQALTPETRKARLDKAIRALRDAN</sequence>
<name>A0A7W9PMH4_9NOCA</name>
<comment type="caution">
    <text evidence="1">The sequence shown here is derived from an EMBL/GenBank/DDBJ whole genome shotgun (WGS) entry which is preliminary data.</text>
</comment>
<dbReference type="Proteomes" id="UP000540412">
    <property type="component" value="Unassembled WGS sequence"/>
</dbReference>
<evidence type="ECO:0000313" key="2">
    <source>
        <dbReference type="Proteomes" id="UP000540412"/>
    </source>
</evidence>
<keyword evidence="2" id="KW-1185">Reference proteome</keyword>